<gene>
    <name evidence="2" type="ORF">EYF80_060071</name>
</gene>
<accession>A0A4Z2EMI3</accession>
<dbReference type="AlphaFoldDB" id="A0A4Z2EMI3"/>
<sequence length="109" mass="10711">MAEFGEDGGRPPPLNLGEDTAVAGGEEGGGEDAVKTHREVSVSVSNGSCGVPDNMLGGSGARVAPGGHAGPDDANTSAGSDATSEIPRRSSIIKVNTGSYCHAIHPGLG</sequence>
<reference evidence="2 3" key="1">
    <citation type="submission" date="2019-03" db="EMBL/GenBank/DDBJ databases">
        <title>First draft genome of Liparis tanakae, snailfish: a comprehensive survey of snailfish specific genes.</title>
        <authorList>
            <person name="Kim W."/>
            <person name="Song I."/>
            <person name="Jeong J.-H."/>
            <person name="Kim D."/>
            <person name="Kim S."/>
            <person name="Ryu S."/>
            <person name="Song J.Y."/>
            <person name="Lee S.K."/>
        </authorList>
    </citation>
    <scope>NUCLEOTIDE SEQUENCE [LARGE SCALE GENOMIC DNA]</scope>
    <source>
        <tissue evidence="2">Muscle</tissue>
    </source>
</reference>
<name>A0A4Z2EMI3_9TELE</name>
<protein>
    <submittedName>
        <fullName evidence="2">Uncharacterized protein</fullName>
    </submittedName>
</protein>
<evidence type="ECO:0000313" key="3">
    <source>
        <dbReference type="Proteomes" id="UP000314294"/>
    </source>
</evidence>
<comment type="caution">
    <text evidence="2">The sequence shown here is derived from an EMBL/GenBank/DDBJ whole genome shotgun (WGS) entry which is preliminary data.</text>
</comment>
<keyword evidence="3" id="KW-1185">Reference proteome</keyword>
<dbReference type="Proteomes" id="UP000314294">
    <property type="component" value="Unassembled WGS sequence"/>
</dbReference>
<feature type="region of interest" description="Disordered" evidence="1">
    <location>
        <begin position="1"/>
        <end position="90"/>
    </location>
</feature>
<proteinExistence type="predicted"/>
<feature type="compositionally biased region" description="Low complexity" evidence="1">
    <location>
        <begin position="41"/>
        <end position="51"/>
    </location>
</feature>
<evidence type="ECO:0000256" key="1">
    <source>
        <dbReference type="SAM" id="MobiDB-lite"/>
    </source>
</evidence>
<feature type="compositionally biased region" description="Polar residues" evidence="1">
    <location>
        <begin position="74"/>
        <end position="83"/>
    </location>
</feature>
<dbReference type="EMBL" id="SRLO01005212">
    <property type="protein sequence ID" value="TNN29780.1"/>
    <property type="molecule type" value="Genomic_DNA"/>
</dbReference>
<organism evidence="2 3">
    <name type="scientific">Liparis tanakae</name>
    <name type="common">Tanaka's snailfish</name>
    <dbReference type="NCBI Taxonomy" id="230148"/>
    <lineage>
        <taxon>Eukaryota</taxon>
        <taxon>Metazoa</taxon>
        <taxon>Chordata</taxon>
        <taxon>Craniata</taxon>
        <taxon>Vertebrata</taxon>
        <taxon>Euteleostomi</taxon>
        <taxon>Actinopterygii</taxon>
        <taxon>Neopterygii</taxon>
        <taxon>Teleostei</taxon>
        <taxon>Neoteleostei</taxon>
        <taxon>Acanthomorphata</taxon>
        <taxon>Eupercaria</taxon>
        <taxon>Perciformes</taxon>
        <taxon>Cottioidei</taxon>
        <taxon>Cottales</taxon>
        <taxon>Liparidae</taxon>
        <taxon>Liparis</taxon>
    </lineage>
</organism>
<evidence type="ECO:0000313" key="2">
    <source>
        <dbReference type="EMBL" id="TNN29780.1"/>
    </source>
</evidence>